<dbReference type="EMBL" id="MSZU01000095">
    <property type="protein sequence ID" value="OMP84389.1"/>
    <property type="molecule type" value="Genomic_DNA"/>
</dbReference>
<dbReference type="OrthoDB" id="3489571at2759"/>
<reference evidence="1 2" key="1">
    <citation type="submission" date="2017-01" db="EMBL/GenBank/DDBJ databases">
        <title>Draft genome sequence of Diplodia seriata F98.1, a fungal species involved in grapevine trunk diseases.</title>
        <authorList>
            <person name="Robert-Siegwald G."/>
            <person name="Vallet J."/>
            <person name="Abou-Mansour E."/>
            <person name="Xu J."/>
            <person name="Rey P."/>
            <person name="Bertsch C."/>
            <person name="Rego C."/>
            <person name="Larignon P."/>
            <person name="Fontaine F."/>
            <person name="Lebrun M.-H."/>
        </authorList>
    </citation>
    <scope>NUCLEOTIDE SEQUENCE [LARGE SCALE GENOMIC DNA]</scope>
    <source>
        <strain evidence="1 2">F98.1</strain>
    </source>
</reference>
<comment type="caution">
    <text evidence="1">The sequence shown here is derived from an EMBL/GenBank/DDBJ whole genome shotgun (WGS) entry which is preliminary data.</text>
</comment>
<organism evidence="1 2">
    <name type="scientific">Diplodia seriata</name>
    <dbReference type="NCBI Taxonomy" id="420778"/>
    <lineage>
        <taxon>Eukaryota</taxon>
        <taxon>Fungi</taxon>
        <taxon>Dikarya</taxon>
        <taxon>Ascomycota</taxon>
        <taxon>Pezizomycotina</taxon>
        <taxon>Dothideomycetes</taxon>
        <taxon>Dothideomycetes incertae sedis</taxon>
        <taxon>Botryosphaeriales</taxon>
        <taxon>Botryosphaeriaceae</taxon>
        <taxon>Diplodia</taxon>
    </lineage>
</organism>
<proteinExistence type="predicted"/>
<name>A0A1S8BA28_9PEZI</name>
<protein>
    <submittedName>
        <fullName evidence="1">Uncharacterized protein</fullName>
    </submittedName>
</protein>
<gene>
    <name evidence="1" type="ORF">BK809_0000396</name>
</gene>
<dbReference type="AlphaFoldDB" id="A0A1S8BA28"/>
<evidence type="ECO:0000313" key="1">
    <source>
        <dbReference type="EMBL" id="OMP84389.1"/>
    </source>
</evidence>
<sequence>MAVVSTRVMVAGSGQFLTAHPDGRNADASCLKGTNVGMEAVNVGSKTTHVGMEAADLDLKAARVGFEAAKLDLEAAHIVVEGAHIGVEAAHIRMKGAHWDFYEDATKYACTRYRNRNTGNKQWDKCPDCTCQMDTQDFDGHVNIPACFSVGWHMGGDEFDYYCGLKGLQGYCKSIS</sequence>
<dbReference type="Proteomes" id="UP000190776">
    <property type="component" value="Unassembled WGS sequence"/>
</dbReference>
<accession>A0A1S8BA28</accession>
<evidence type="ECO:0000313" key="2">
    <source>
        <dbReference type="Proteomes" id="UP000190776"/>
    </source>
</evidence>